<evidence type="ECO:0000256" key="1">
    <source>
        <dbReference type="ARBA" id="ARBA00022448"/>
    </source>
</evidence>
<dbReference type="Pfam" id="PF00005">
    <property type="entry name" value="ABC_tran"/>
    <property type="match status" value="1"/>
</dbReference>
<evidence type="ECO:0000256" key="5">
    <source>
        <dbReference type="ARBA" id="ARBA00022967"/>
    </source>
</evidence>
<evidence type="ECO:0000313" key="9">
    <source>
        <dbReference type="Proteomes" id="UP001154272"/>
    </source>
</evidence>
<evidence type="ECO:0000259" key="7">
    <source>
        <dbReference type="PROSITE" id="PS50893"/>
    </source>
</evidence>
<keyword evidence="2" id="KW-0547">Nucleotide-binding</keyword>
<evidence type="ECO:0000256" key="2">
    <source>
        <dbReference type="ARBA" id="ARBA00022741"/>
    </source>
</evidence>
<keyword evidence="3" id="KW-0201">Cytochrome c-type biogenesis</keyword>
<feature type="domain" description="ABC transporter" evidence="7">
    <location>
        <begin position="1"/>
        <end position="192"/>
    </location>
</feature>
<keyword evidence="9" id="KW-1185">Reference proteome</keyword>
<accession>A0ABM9HR22</accession>
<evidence type="ECO:0000256" key="3">
    <source>
        <dbReference type="ARBA" id="ARBA00022748"/>
    </source>
</evidence>
<keyword evidence="4" id="KW-0067">ATP-binding</keyword>
<evidence type="ECO:0000313" key="8">
    <source>
        <dbReference type="EMBL" id="CAI3947747.1"/>
    </source>
</evidence>
<dbReference type="InterPro" id="IPR027417">
    <property type="entry name" value="P-loop_NTPase"/>
</dbReference>
<evidence type="ECO:0000256" key="6">
    <source>
        <dbReference type="ARBA" id="ARBA00023136"/>
    </source>
</evidence>
<dbReference type="InterPro" id="IPR003593">
    <property type="entry name" value="AAA+_ATPase"/>
</dbReference>
<keyword evidence="5" id="KW-1278">Translocase</keyword>
<dbReference type="Proteomes" id="UP001154272">
    <property type="component" value="Unassembled WGS sequence"/>
</dbReference>
<keyword evidence="1" id="KW-0813">Transport</keyword>
<dbReference type="InterPro" id="IPR005895">
    <property type="entry name" value="ABC_transptr_haem_export_CcmA"/>
</dbReference>
<evidence type="ECO:0000256" key="4">
    <source>
        <dbReference type="ARBA" id="ARBA00022840"/>
    </source>
</evidence>
<protein>
    <submittedName>
        <fullName evidence="8">ATPase component (CcmA)</fullName>
    </submittedName>
</protein>
<dbReference type="PANTHER" id="PTHR43499:SF1">
    <property type="entry name" value="ABC TRANSPORTER I FAMILY MEMBER 1"/>
    <property type="match status" value="1"/>
</dbReference>
<dbReference type="PANTHER" id="PTHR43499">
    <property type="entry name" value="ABC TRANSPORTER I FAMILY MEMBER 1"/>
    <property type="match status" value="1"/>
</dbReference>
<proteinExistence type="predicted"/>
<dbReference type="EMBL" id="CAMXCH010000003">
    <property type="protein sequence ID" value="CAI3947747.1"/>
    <property type="molecule type" value="Genomic_DNA"/>
</dbReference>
<dbReference type="PROSITE" id="PS50893">
    <property type="entry name" value="ABC_TRANSPORTER_2"/>
    <property type="match status" value="1"/>
</dbReference>
<reference evidence="8" key="1">
    <citation type="submission" date="2022-10" db="EMBL/GenBank/DDBJ databases">
        <authorList>
            <person name="Botero Cardona J."/>
        </authorList>
    </citation>
    <scope>NUCLEOTIDE SEQUENCE</scope>
    <source>
        <strain evidence="8">R-83534</strain>
    </source>
</reference>
<keyword evidence="6" id="KW-0472">Membrane</keyword>
<dbReference type="Gene3D" id="3.40.50.300">
    <property type="entry name" value="P-loop containing nucleotide triphosphate hydrolases"/>
    <property type="match status" value="1"/>
</dbReference>
<comment type="caution">
    <text evidence="8">The sequence shown here is derived from an EMBL/GenBank/DDBJ whole genome shotgun (WGS) entry which is preliminary data.</text>
</comment>
<dbReference type="NCBIfam" id="TIGR01189">
    <property type="entry name" value="ccmA"/>
    <property type="match status" value="1"/>
</dbReference>
<name>A0ABM9HR22_9PROT</name>
<gene>
    <name evidence="8" type="ORF">R83534S58_LOCUS1522</name>
</gene>
<dbReference type="SMART" id="SM00382">
    <property type="entry name" value="AAA"/>
    <property type="match status" value="1"/>
</dbReference>
<dbReference type="InterPro" id="IPR003439">
    <property type="entry name" value="ABC_transporter-like_ATP-bd"/>
</dbReference>
<dbReference type="SUPFAM" id="SSF52540">
    <property type="entry name" value="P-loop containing nucleoside triphosphate hydrolases"/>
    <property type="match status" value="1"/>
</dbReference>
<organism evidence="8 9">
    <name type="scientific">Commensalibacter papalotli</name>
    <name type="common">ex Botero et al. 2024</name>
    <dbReference type="NCBI Taxonomy" id="2972766"/>
    <lineage>
        <taxon>Bacteria</taxon>
        <taxon>Pseudomonadati</taxon>
        <taxon>Pseudomonadota</taxon>
        <taxon>Alphaproteobacteria</taxon>
        <taxon>Acetobacterales</taxon>
        <taxon>Acetobacteraceae</taxon>
    </lineage>
</organism>
<sequence>MIFKKVNFSLSSGQSLIIQGPNGAGKSTLLRVLAGLRSIDAGTITWNNDNITEHYTEHTQRIAWLSHQDSLKPALTVKENLQLISQLYQTDIESALKTIKIDHMADIPARMLSAGQKRRTALARILLKPAQLWLLDEPSVGLDQETIELLGHIFKDFTNQGGMIITTTHVPLPLENSKILYLTPSISVARPL</sequence>